<dbReference type="EMBL" id="GBRH01242988">
    <property type="protein sequence ID" value="JAD54907.1"/>
    <property type="molecule type" value="Transcribed_RNA"/>
</dbReference>
<organism evidence="2">
    <name type="scientific">Arundo donax</name>
    <name type="common">Giant reed</name>
    <name type="synonym">Donax arundinaceus</name>
    <dbReference type="NCBI Taxonomy" id="35708"/>
    <lineage>
        <taxon>Eukaryota</taxon>
        <taxon>Viridiplantae</taxon>
        <taxon>Streptophyta</taxon>
        <taxon>Embryophyta</taxon>
        <taxon>Tracheophyta</taxon>
        <taxon>Spermatophyta</taxon>
        <taxon>Magnoliopsida</taxon>
        <taxon>Liliopsida</taxon>
        <taxon>Poales</taxon>
        <taxon>Poaceae</taxon>
        <taxon>PACMAD clade</taxon>
        <taxon>Arundinoideae</taxon>
        <taxon>Arundineae</taxon>
        <taxon>Arundo</taxon>
    </lineage>
</organism>
<protein>
    <submittedName>
        <fullName evidence="2">Uncharacterized protein</fullName>
    </submittedName>
</protein>
<reference evidence="2" key="2">
    <citation type="journal article" date="2015" name="Data Brief">
        <title>Shoot transcriptome of the giant reed, Arundo donax.</title>
        <authorList>
            <person name="Barrero R.A."/>
            <person name="Guerrero F.D."/>
            <person name="Moolhuijzen P."/>
            <person name="Goolsby J.A."/>
            <person name="Tidwell J."/>
            <person name="Bellgard S.E."/>
            <person name="Bellgard M.I."/>
        </authorList>
    </citation>
    <scope>NUCLEOTIDE SEQUENCE</scope>
    <source>
        <tissue evidence="2">Shoot tissue taken approximately 20 cm above the soil surface</tissue>
    </source>
</reference>
<evidence type="ECO:0000256" key="1">
    <source>
        <dbReference type="SAM" id="SignalP"/>
    </source>
</evidence>
<feature type="chain" id="PRO_5002045644" evidence="1">
    <location>
        <begin position="23"/>
        <end position="61"/>
    </location>
</feature>
<name>A0A0A9B6G0_ARUDO</name>
<evidence type="ECO:0000313" key="2">
    <source>
        <dbReference type="EMBL" id="JAD54907.1"/>
    </source>
</evidence>
<sequence length="61" mass="7065">MVRHRRLLPVLYCCFLFPLLSSPCMHLARAPSADHVLYSSSSILPKFLPWQDNQRPFPSSH</sequence>
<dbReference type="AlphaFoldDB" id="A0A0A9B6G0"/>
<keyword evidence="1" id="KW-0732">Signal</keyword>
<proteinExistence type="predicted"/>
<reference evidence="2" key="1">
    <citation type="submission" date="2014-09" db="EMBL/GenBank/DDBJ databases">
        <authorList>
            <person name="Magalhaes I.L.F."/>
            <person name="Oliveira U."/>
            <person name="Santos F.R."/>
            <person name="Vidigal T.H.D.A."/>
            <person name="Brescovit A.D."/>
            <person name="Santos A.J."/>
        </authorList>
    </citation>
    <scope>NUCLEOTIDE SEQUENCE</scope>
    <source>
        <tissue evidence="2">Shoot tissue taken approximately 20 cm above the soil surface</tissue>
    </source>
</reference>
<accession>A0A0A9B6G0</accession>
<feature type="signal peptide" evidence="1">
    <location>
        <begin position="1"/>
        <end position="22"/>
    </location>
</feature>